<keyword evidence="4 10" id="KW-0808">Transferase</keyword>
<dbReference type="PANTHER" id="PTHR21015">
    <property type="entry name" value="UDP-N-ACETYLGLUCOSAMINE--N-ACETYLMURAMYL-(PENTAPEPTIDE) PYROPHOSPHORYL-UNDECAPRENOL N-ACETYLGLUCOSAMINE TRANSFERASE 1"/>
    <property type="match status" value="1"/>
</dbReference>
<comment type="pathway">
    <text evidence="10">Cell wall biogenesis; peptidoglycan biosynthesis.</text>
</comment>
<dbReference type="Gene3D" id="3.40.50.2000">
    <property type="entry name" value="Glycogen Phosphorylase B"/>
    <property type="match status" value="2"/>
</dbReference>
<dbReference type="AlphaFoldDB" id="A0A1F6MBW0"/>
<proteinExistence type="inferred from homology"/>
<evidence type="ECO:0000313" key="13">
    <source>
        <dbReference type="EMBL" id="OGH69147.1"/>
    </source>
</evidence>
<dbReference type="UniPathway" id="UPA00219"/>
<dbReference type="InterPro" id="IPR007235">
    <property type="entry name" value="Glyco_trans_28_C"/>
</dbReference>
<evidence type="ECO:0000256" key="6">
    <source>
        <dbReference type="ARBA" id="ARBA00022984"/>
    </source>
</evidence>
<dbReference type="EMBL" id="MFQA01000013">
    <property type="protein sequence ID" value="OGH69147.1"/>
    <property type="molecule type" value="Genomic_DNA"/>
</dbReference>
<dbReference type="GO" id="GO:0009252">
    <property type="term" value="P:peptidoglycan biosynthetic process"/>
    <property type="evidence" value="ECO:0007669"/>
    <property type="project" value="UniProtKB-UniRule"/>
</dbReference>
<dbReference type="GO" id="GO:0051301">
    <property type="term" value="P:cell division"/>
    <property type="evidence" value="ECO:0007669"/>
    <property type="project" value="UniProtKB-KW"/>
</dbReference>
<keyword evidence="2 10" id="KW-0132">Cell division</keyword>
<dbReference type="GO" id="GO:0005975">
    <property type="term" value="P:carbohydrate metabolic process"/>
    <property type="evidence" value="ECO:0007669"/>
    <property type="project" value="InterPro"/>
</dbReference>
<evidence type="ECO:0000256" key="1">
    <source>
        <dbReference type="ARBA" id="ARBA00022475"/>
    </source>
</evidence>
<evidence type="ECO:0000256" key="2">
    <source>
        <dbReference type="ARBA" id="ARBA00022618"/>
    </source>
</evidence>
<name>A0A1F6MBW0_9BACT</name>
<keyword evidence="9 10" id="KW-0961">Cell wall biogenesis/degradation</keyword>
<protein>
    <recommendedName>
        <fullName evidence="10">UDP-N-acetylglucosamine--N-acetylmuramyl-(pentapeptide) pyrophosphoryl-undecaprenol N-acetylglucosamine transferase</fullName>
        <ecNumber evidence="10">2.4.1.227</ecNumber>
    </recommendedName>
    <alternativeName>
        <fullName evidence="10">Undecaprenyl-PP-MurNAc-pentapeptide-UDPGlcNAc GlcNAc transferase</fullName>
    </alternativeName>
</protein>
<feature type="domain" description="Glycosyl transferase family 28 C-terminal" evidence="12">
    <location>
        <begin position="184"/>
        <end position="325"/>
    </location>
</feature>
<dbReference type="GO" id="GO:0051991">
    <property type="term" value="F:UDP-N-acetyl-D-glucosamine:N-acetylmuramoyl-L-alanyl-D-glutamyl-meso-2,6-diaminopimelyl-D-alanyl-D-alanine-diphosphoundecaprenol 4-beta-N-acetylglucosaminlytransferase activity"/>
    <property type="evidence" value="ECO:0007669"/>
    <property type="project" value="RHEA"/>
</dbReference>
<comment type="subcellular location">
    <subcellularLocation>
        <location evidence="10">Cell membrane</location>
        <topology evidence="10">Peripheral membrane protein</topology>
        <orientation evidence="10">Cytoplasmic side</orientation>
    </subcellularLocation>
</comment>
<dbReference type="GO" id="GO:0005886">
    <property type="term" value="C:plasma membrane"/>
    <property type="evidence" value="ECO:0007669"/>
    <property type="project" value="UniProtKB-SubCell"/>
</dbReference>
<keyword evidence="1 10" id="KW-1003">Cell membrane</keyword>
<keyword evidence="7 10" id="KW-0472">Membrane</keyword>
<comment type="caution">
    <text evidence="10">Lacks conserved residue(s) required for the propagation of feature annotation.</text>
</comment>
<organism evidence="13 14">
    <name type="scientific">Candidatus Magasanikbacteria bacterium RIFCSPHIGHO2_02_FULL_45_10</name>
    <dbReference type="NCBI Taxonomy" id="1798679"/>
    <lineage>
        <taxon>Bacteria</taxon>
        <taxon>Candidatus Magasanikiibacteriota</taxon>
    </lineage>
</organism>
<keyword evidence="3 10" id="KW-0328">Glycosyltransferase</keyword>
<comment type="caution">
    <text evidence="13">The sequence shown here is derived from an EMBL/GenBank/DDBJ whole genome shotgun (WGS) entry which is preliminary data.</text>
</comment>
<gene>
    <name evidence="10" type="primary">murG</name>
    <name evidence="13" type="ORF">A3D53_01755</name>
</gene>
<keyword evidence="6 10" id="KW-0573">Peptidoglycan synthesis</keyword>
<sequence>MLSGGGTLGPVVPLLAIREAYQKAHPEAQFVWVGTHDGPERKLVEAVGIPFLTISSGKWRRYFSLQNIIDIFRIKIGFFQSLFILRREKPDLLISGGGFVSVPLHWAGWFLGIPSWVHQQDVRPGLANRLMFPAATKITTALQESAEHLPARKTEWLGNPVRDLSVSDAALSRKKFSIPADAPVIFVLGGGTGSASINHLVVETLPFLPLEWHVIHLTGMTRPDDQTQETCKKFSHYHSFHFFSEEMKDAYAAADIVVARAGFGTLSELAAIKKPAVIIPLPNSHQEENARFFNEHKGVVALTHEETIPTKLSATLKDLLTDLPKRLELVMKLNILLPTAQPERIIAIINKLISK</sequence>
<evidence type="ECO:0000256" key="4">
    <source>
        <dbReference type="ARBA" id="ARBA00022679"/>
    </source>
</evidence>
<dbReference type="SUPFAM" id="SSF53756">
    <property type="entry name" value="UDP-Glycosyltransferase/glycogen phosphorylase"/>
    <property type="match status" value="1"/>
</dbReference>
<dbReference type="GO" id="GO:0071555">
    <property type="term" value="P:cell wall organization"/>
    <property type="evidence" value="ECO:0007669"/>
    <property type="project" value="UniProtKB-KW"/>
</dbReference>
<evidence type="ECO:0000256" key="9">
    <source>
        <dbReference type="ARBA" id="ARBA00023316"/>
    </source>
</evidence>
<dbReference type="PANTHER" id="PTHR21015:SF27">
    <property type="entry name" value="UDP-N-ACETYLGLUCOSAMINE--N-ACETYLMURAMYL-(PENTAPEPTIDE) PYROPHOSPHORYL-UNDECAPRENOL N-ACETYLGLUCOSAMINE TRANSFERASE"/>
    <property type="match status" value="1"/>
</dbReference>
<reference evidence="13 14" key="1">
    <citation type="journal article" date="2016" name="Nat. Commun.">
        <title>Thousands of microbial genomes shed light on interconnected biogeochemical processes in an aquifer system.</title>
        <authorList>
            <person name="Anantharaman K."/>
            <person name="Brown C.T."/>
            <person name="Hug L.A."/>
            <person name="Sharon I."/>
            <person name="Castelle C.J."/>
            <person name="Probst A.J."/>
            <person name="Thomas B.C."/>
            <person name="Singh A."/>
            <person name="Wilkins M.J."/>
            <person name="Karaoz U."/>
            <person name="Brodie E.L."/>
            <person name="Williams K.H."/>
            <person name="Hubbard S.S."/>
            <person name="Banfield J.F."/>
        </authorList>
    </citation>
    <scope>NUCLEOTIDE SEQUENCE [LARGE SCALE GENOMIC DNA]</scope>
</reference>
<dbReference type="GO" id="GO:0050511">
    <property type="term" value="F:undecaprenyldiphospho-muramoylpentapeptide beta-N-acetylglucosaminyltransferase activity"/>
    <property type="evidence" value="ECO:0007669"/>
    <property type="project" value="UniProtKB-UniRule"/>
</dbReference>
<feature type="binding site" evidence="10">
    <location>
        <position position="162"/>
    </location>
    <ligand>
        <name>UDP-N-acetyl-alpha-D-glucosamine</name>
        <dbReference type="ChEBI" id="CHEBI:57705"/>
    </ligand>
</feature>
<comment type="catalytic activity">
    <reaction evidence="10">
        <text>di-trans,octa-cis-undecaprenyl diphospho-N-acetyl-alpha-D-muramoyl-L-alanyl-D-glutamyl-meso-2,6-diaminopimeloyl-D-alanyl-D-alanine + UDP-N-acetyl-alpha-D-glucosamine = di-trans,octa-cis-undecaprenyl diphospho-[N-acetyl-alpha-D-glucosaminyl-(1-&gt;4)]-N-acetyl-alpha-D-muramoyl-L-alanyl-D-glutamyl-meso-2,6-diaminopimeloyl-D-alanyl-D-alanine + UDP + H(+)</text>
        <dbReference type="Rhea" id="RHEA:31227"/>
        <dbReference type="ChEBI" id="CHEBI:15378"/>
        <dbReference type="ChEBI" id="CHEBI:57705"/>
        <dbReference type="ChEBI" id="CHEBI:58223"/>
        <dbReference type="ChEBI" id="CHEBI:61387"/>
        <dbReference type="ChEBI" id="CHEBI:61388"/>
        <dbReference type="EC" id="2.4.1.227"/>
    </reaction>
</comment>
<evidence type="ECO:0000256" key="8">
    <source>
        <dbReference type="ARBA" id="ARBA00023306"/>
    </source>
</evidence>
<comment type="similarity">
    <text evidence="10">Belongs to the glycosyltransferase 28 family. MurG subfamily.</text>
</comment>
<dbReference type="InterPro" id="IPR006009">
    <property type="entry name" value="GlcNAc_MurG"/>
</dbReference>
<feature type="domain" description="Glycosyltransferase family 28 N-terminal" evidence="11">
    <location>
        <begin position="1"/>
        <end position="139"/>
    </location>
</feature>
<accession>A0A1F6MBW0</accession>
<comment type="function">
    <text evidence="10">Cell wall formation. Catalyzes the transfer of a GlcNAc subunit on undecaprenyl-pyrophosphoryl-MurNAc-pentapeptide (lipid intermediate I) to form undecaprenyl-pyrophosphoryl-MurNAc-(pentapeptide)GlcNAc (lipid intermediate II).</text>
</comment>
<feature type="binding site" evidence="10">
    <location>
        <position position="286"/>
    </location>
    <ligand>
        <name>UDP-N-acetyl-alpha-D-glucosamine</name>
        <dbReference type="ChEBI" id="CHEBI:57705"/>
    </ligand>
</feature>
<dbReference type="HAMAP" id="MF_00033">
    <property type="entry name" value="MurG"/>
    <property type="match status" value="1"/>
</dbReference>
<keyword evidence="5 10" id="KW-0133">Cell shape</keyword>
<evidence type="ECO:0000259" key="12">
    <source>
        <dbReference type="Pfam" id="PF04101"/>
    </source>
</evidence>
<dbReference type="InterPro" id="IPR004276">
    <property type="entry name" value="GlycoTrans_28_N"/>
</dbReference>
<evidence type="ECO:0000256" key="10">
    <source>
        <dbReference type="HAMAP-Rule" id="MF_00033"/>
    </source>
</evidence>
<dbReference type="Pfam" id="PF03033">
    <property type="entry name" value="Glyco_transf_28"/>
    <property type="match status" value="1"/>
</dbReference>
<evidence type="ECO:0000256" key="3">
    <source>
        <dbReference type="ARBA" id="ARBA00022676"/>
    </source>
</evidence>
<evidence type="ECO:0000259" key="11">
    <source>
        <dbReference type="Pfam" id="PF03033"/>
    </source>
</evidence>
<dbReference type="Proteomes" id="UP000176413">
    <property type="component" value="Unassembled WGS sequence"/>
</dbReference>
<dbReference type="Pfam" id="PF04101">
    <property type="entry name" value="Glyco_tran_28_C"/>
    <property type="match status" value="1"/>
</dbReference>
<evidence type="ECO:0000313" key="14">
    <source>
        <dbReference type="Proteomes" id="UP000176413"/>
    </source>
</evidence>
<evidence type="ECO:0000256" key="5">
    <source>
        <dbReference type="ARBA" id="ARBA00022960"/>
    </source>
</evidence>
<evidence type="ECO:0000256" key="7">
    <source>
        <dbReference type="ARBA" id="ARBA00023136"/>
    </source>
</evidence>
<dbReference type="GO" id="GO:0008360">
    <property type="term" value="P:regulation of cell shape"/>
    <property type="evidence" value="ECO:0007669"/>
    <property type="project" value="UniProtKB-KW"/>
</dbReference>
<dbReference type="EC" id="2.4.1.227" evidence="10"/>
<keyword evidence="8 10" id="KW-0131">Cell cycle</keyword>
<dbReference type="CDD" id="cd03785">
    <property type="entry name" value="GT28_MurG"/>
    <property type="match status" value="1"/>
</dbReference>